<evidence type="ECO:0000259" key="1">
    <source>
        <dbReference type="Pfam" id="PF01261"/>
    </source>
</evidence>
<name>A0A0F4QRZ0_9GAMM</name>
<dbReference type="InterPro" id="IPR036237">
    <property type="entry name" value="Xyl_isomerase-like_sf"/>
</dbReference>
<dbReference type="GO" id="GO:0016853">
    <property type="term" value="F:isomerase activity"/>
    <property type="evidence" value="ECO:0007669"/>
    <property type="project" value="UniProtKB-KW"/>
</dbReference>
<feature type="domain" description="Xylose isomerase-like TIM barrel" evidence="1">
    <location>
        <begin position="64"/>
        <end position="278"/>
    </location>
</feature>
<dbReference type="RefSeq" id="WP_052713097.1">
    <property type="nucleotide sequence ID" value="NZ_JXYA01000016.1"/>
</dbReference>
<dbReference type="Pfam" id="PF01261">
    <property type="entry name" value="AP_endonuc_2"/>
    <property type="match status" value="1"/>
</dbReference>
<evidence type="ECO:0000313" key="2">
    <source>
        <dbReference type="EMBL" id="KJZ10129.1"/>
    </source>
</evidence>
<dbReference type="Gene3D" id="3.20.20.150">
    <property type="entry name" value="Divalent-metal-dependent TIM barrel enzymes"/>
    <property type="match status" value="1"/>
</dbReference>
<sequence length="299" mass="33944">MTFFKRFLSTLVCAGLLTACNGQPGTRDEDNQRALRLERSQIPAISVQLWSVNHTLKKDFKGTLEAISAMGFDAVEFAGDFGPYREDPKGLKHYLDSLDLQVSGAHVKMRELTDEKFEQTVTFYQQLGSPMLIVPSDKRAEQAETIEAFVMELNKVSAKMRAKGMRFGFHNHDRELVPYKNSTYWDYIAANTPEDFVLQLDVGWAQYAGKDPVTYINRYPNRTITTHFKAKYPAGTYNKKPLIGRDITDWPAVIYANVKKGGTQWLVLEQEEYPDGLTQLEAVQVSKKGLDNIITQLTN</sequence>
<reference evidence="2 3" key="1">
    <citation type="journal article" date="2015" name="BMC Genomics">
        <title>Genome mining reveals unlocked bioactive potential of marine Gram-negative bacteria.</title>
        <authorList>
            <person name="Machado H."/>
            <person name="Sonnenschein E.C."/>
            <person name="Melchiorsen J."/>
            <person name="Gram L."/>
        </authorList>
    </citation>
    <scope>NUCLEOTIDE SEQUENCE [LARGE SCALE GENOMIC DNA]</scope>
    <source>
        <strain evidence="2 3">S2471</strain>
    </source>
</reference>
<dbReference type="AlphaFoldDB" id="A0A0F4QRZ0"/>
<accession>A0A0F4QRZ0</accession>
<dbReference type="InterPro" id="IPR013022">
    <property type="entry name" value="Xyl_isomerase-like_TIM-brl"/>
</dbReference>
<comment type="caution">
    <text evidence="2">The sequence shown here is derived from an EMBL/GenBank/DDBJ whole genome shotgun (WGS) entry which is preliminary data.</text>
</comment>
<keyword evidence="2" id="KW-0413">Isomerase</keyword>
<dbReference type="PATRIC" id="fig|43658.5.peg.1636"/>
<keyword evidence="3" id="KW-1185">Reference proteome</keyword>
<dbReference type="PANTHER" id="PTHR12110:SF41">
    <property type="entry name" value="INOSOSE DEHYDRATASE"/>
    <property type="match status" value="1"/>
</dbReference>
<proteinExistence type="predicted"/>
<gene>
    <name evidence="2" type="ORF">TW77_07785</name>
</gene>
<organism evidence="2 3">
    <name type="scientific">Pseudoalteromonas rubra</name>
    <dbReference type="NCBI Taxonomy" id="43658"/>
    <lineage>
        <taxon>Bacteria</taxon>
        <taxon>Pseudomonadati</taxon>
        <taxon>Pseudomonadota</taxon>
        <taxon>Gammaproteobacteria</taxon>
        <taxon>Alteromonadales</taxon>
        <taxon>Pseudoalteromonadaceae</taxon>
        <taxon>Pseudoalteromonas</taxon>
    </lineage>
</organism>
<dbReference type="PANTHER" id="PTHR12110">
    <property type="entry name" value="HYDROXYPYRUVATE ISOMERASE"/>
    <property type="match status" value="1"/>
</dbReference>
<dbReference type="SUPFAM" id="SSF51658">
    <property type="entry name" value="Xylose isomerase-like"/>
    <property type="match status" value="1"/>
</dbReference>
<dbReference type="EMBL" id="JXYA01000016">
    <property type="protein sequence ID" value="KJZ10129.1"/>
    <property type="molecule type" value="Genomic_DNA"/>
</dbReference>
<evidence type="ECO:0000313" key="3">
    <source>
        <dbReference type="Proteomes" id="UP000033452"/>
    </source>
</evidence>
<dbReference type="OrthoDB" id="6258928at2"/>
<dbReference type="InterPro" id="IPR050312">
    <property type="entry name" value="IolE/XylAMocC-like"/>
</dbReference>
<dbReference type="Proteomes" id="UP000033452">
    <property type="component" value="Unassembled WGS sequence"/>
</dbReference>
<dbReference type="PROSITE" id="PS51257">
    <property type="entry name" value="PROKAR_LIPOPROTEIN"/>
    <property type="match status" value="1"/>
</dbReference>
<protein>
    <submittedName>
        <fullName evidence="2">Sugar phosphate isomerase</fullName>
    </submittedName>
</protein>